<name>A0A1G9Y7L1_9SPHI</name>
<feature type="domain" description="NAD-dependent epimerase/dehydratase" evidence="2">
    <location>
        <begin position="5"/>
        <end position="240"/>
    </location>
</feature>
<evidence type="ECO:0000313" key="3">
    <source>
        <dbReference type="EMBL" id="SDN05068.1"/>
    </source>
</evidence>
<keyword evidence="4" id="KW-1185">Reference proteome</keyword>
<dbReference type="Proteomes" id="UP000199226">
    <property type="component" value="Unassembled WGS sequence"/>
</dbReference>
<evidence type="ECO:0000256" key="1">
    <source>
        <dbReference type="ARBA" id="ARBA00007637"/>
    </source>
</evidence>
<organism evidence="3 4">
    <name type="scientific">Daejeonella rubra</name>
    <dbReference type="NCBI Taxonomy" id="990371"/>
    <lineage>
        <taxon>Bacteria</taxon>
        <taxon>Pseudomonadati</taxon>
        <taxon>Bacteroidota</taxon>
        <taxon>Sphingobacteriia</taxon>
        <taxon>Sphingobacteriales</taxon>
        <taxon>Sphingobacteriaceae</taxon>
        <taxon>Daejeonella</taxon>
    </lineage>
</organism>
<dbReference type="PANTHER" id="PTHR43000">
    <property type="entry name" value="DTDP-D-GLUCOSE 4,6-DEHYDRATASE-RELATED"/>
    <property type="match status" value="1"/>
</dbReference>
<dbReference type="RefSeq" id="WP_090706857.1">
    <property type="nucleotide sequence ID" value="NZ_FNHH01000036.1"/>
</dbReference>
<dbReference type="AlphaFoldDB" id="A0A1G9Y7L1"/>
<protein>
    <submittedName>
        <fullName evidence="3">UDP-glucose 4-epimerase</fullName>
    </submittedName>
</protein>
<proteinExistence type="inferred from homology"/>
<accession>A0A1G9Y7L1</accession>
<dbReference type="STRING" id="990371.SAMN05421813_13617"/>
<dbReference type="OrthoDB" id="9801785at2"/>
<dbReference type="SUPFAM" id="SSF51735">
    <property type="entry name" value="NAD(P)-binding Rossmann-fold domains"/>
    <property type="match status" value="1"/>
</dbReference>
<gene>
    <name evidence="3" type="ORF">SAMN05421813_13617</name>
</gene>
<dbReference type="InterPro" id="IPR001509">
    <property type="entry name" value="Epimerase_deHydtase"/>
</dbReference>
<sequence>MNKSILITGIAGLLGSRMARWILINQPEYSIIGIDNLSGGYLENVPEGVHFYQADLSKDNLTHVFEIYNIEYVYHFAAYAAEGLSPFIRQYNYTNNLVATANVINKCIEFGVTRLIFTSSMAVYGNGNPPFDENDLQSPIDPYGVAKYACEMDIQIAGNQHGLDWCIIRPHNVYGDNQNIWDRYRNVLGIWMFQKLNDKPFTIYGDGKQQRAFSYMDDCLLPLWIAATSEQSSKQIINLGGTKEISIHEAAEILSKIVGGAEIQFLEPRHEVKHAFPTYKKSVDILGYKDITTLENGLHKMWEWAKLQPKRPRQEWISYELEKGIYQFWK</sequence>
<dbReference type="Pfam" id="PF01370">
    <property type="entry name" value="Epimerase"/>
    <property type="match status" value="1"/>
</dbReference>
<reference evidence="4" key="1">
    <citation type="submission" date="2016-10" db="EMBL/GenBank/DDBJ databases">
        <authorList>
            <person name="Varghese N."/>
            <person name="Submissions S."/>
        </authorList>
    </citation>
    <scope>NUCLEOTIDE SEQUENCE [LARGE SCALE GENOMIC DNA]</scope>
    <source>
        <strain evidence="4">DSM 24536</strain>
    </source>
</reference>
<comment type="similarity">
    <text evidence="1">Belongs to the NAD(P)-dependent epimerase/dehydratase family.</text>
</comment>
<dbReference type="Gene3D" id="3.40.50.720">
    <property type="entry name" value="NAD(P)-binding Rossmann-like Domain"/>
    <property type="match status" value="1"/>
</dbReference>
<dbReference type="Gene3D" id="3.90.25.10">
    <property type="entry name" value="UDP-galactose 4-epimerase, domain 1"/>
    <property type="match status" value="1"/>
</dbReference>
<evidence type="ECO:0000259" key="2">
    <source>
        <dbReference type="Pfam" id="PF01370"/>
    </source>
</evidence>
<evidence type="ECO:0000313" key="4">
    <source>
        <dbReference type="Proteomes" id="UP000199226"/>
    </source>
</evidence>
<dbReference type="EMBL" id="FNHH01000036">
    <property type="protein sequence ID" value="SDN05068.1"/>
    <property type="molecule type" value="Genomic_DNA"/>
</dbReference>
<dbReference type="InterPro" id="IPR036291">
    <property type="entry name" value="NAD(P)-bd_dom_sf"/>
</dbReference>